<dbReference type="RefSeq" id="WP_268206116.1">
    <property type="nucleotide sequence ID" value="NZ_JWIQ02000063.1"/>
</dbReference>
<reference evidence="1" key="1">
    <citation type="submission" date="2015-02" db="EMBL/GenBank/DDBJ databases">
        <title>Genome Assembly of Bacillaceae bacterium MTCC 8252.</title>
        <authorList>
            <person name="Verma A."/>
            <person name="Khatri I."/>
            <person name="Mual P."/>
            <person name="Subramanian S."/>
            <person name="Krishnamurthi S."/>
        </authorList>
    </citation>
    <scope>NUCLEOTIDE SEQUENCE [LARGE SCALE GENOMIC DNA]</scope>
    <source>
        <strain evidence="1">MTCC 8252</strain>
    </source>
</reference>
<protein>
    <submittedName>
        <fullName evidence="1">Uncharacterized protein</fullName>
    </submittedName>
</protein>
<gene>
    <name evidence="1" type="ORF">QY95_03570</name>
</gene>
<dbReference type="AlphaFoldDB" id="A0A0F5HL68"/>
<evidence type="ECO:0000313" key="2">
    <source>
        <dbReference type="Proteomes" id="UP000031563"/>
    </source>
</evidence>
<accession>A0A0F5HPD4</accession>
<name>A0A0F5HL68_BACTR</name>
<keyword evidence="2" id="KW-1185">Reference proteome</keyword>
<evidence type="ECO:0000313" key="1">
    <source>
        <dbReference type="EMBL" id="KKB35166.1"/>
    </source>
</evidence>
<comment type="caution">
    <text evidence="1">The sequence shown here is derived from an EMBL/GenBank/DDBJ whole genome shotgun (WGS) entry which is preliminary data.</text>
</comment>
<dbReference type="Proteomes" id="UP000031563">
    <property type="component" value="Unassembled WGS sequence"/>
</dbReference>
<dbReference type="STRING" id="1221996.QY95_03570"/>
<accession>A0A0F5HL68</accession>
<proteinExistence type="predicted"/>
<sequence>MISDDMKAGYGYCHIRDKLANRYYIASYKKVLLWGAGGERYG</sequence>
<dbReference type="EMBL" id="JWIR02000075">
    <property type="protein sequence ID" value="KKB35166.1"/>
    <property type="molecule type" value="Genomic_DNA"/>
</dbReference>
<organism evidence="1 2">
    <name type="scientific">Bacillus thermotolerans</name>
    <name type="common">Quasibacillus thermotolerans</name>
    <dbReference type="NCBI Taxonomy" id="1221996"/>
    <lineage>
        <taxon>Bacteria</taxon>
        <taxon>Bacillati</taxon>
        <taxon>Bacillota</taxon>
        <taxon>Bacilli</taxon>
        <taxon>Bacillales</taxon>
        <taxon>Bacillaceae</taxon>
        <taxon>Bacillus</taxon>
    </lineage>
</organism>